<keyword evidence="7" id="KW-1185">Reference proteome</keyword>
<protein>
    <recommendedName>
        <fullName evidence="2">Small, acid-soluble spore protein gamma-type</fullName>
    </recommendedName>
</protein>
<reference evidence="6 7" key="1">
    <citation type="submission" date="2023-09" db="EMBL/GenBank/DDBJ databases">
        <authorList>
            <person name="Page C.A."/>
            <person name="Perez-Diaz I.M."/>
        </authorList>
    </citation>
    <scope>NUCLEOTIDE SEQUENCE [LARGE SCALE GENOMIC DNA]</scope>
    <source>
        <strain evidence="6 7">Ll15</strain>
    </source>
</reference>
<dbReference type="EMBL" id="CP137624">
    <property type="protein sequence ID" value="WPK11288.1"/>
    <property type="molecule type" value="Genomic_DNA"/>
</dbReference>
<dbReference type="InterPro" id="IPR006341">
    <property type="entry name" value="Spore_gamma"/>
</dbReference>
<feature type="region of interest" description="Disordered" evidence="5">
    <location>
        <begin position="1"/>
        <end position="58"/>
    </location>
</feature>
<comment type="similarity">
    <text evidence="1">Belongs to the gamma-type SASP family.</text>
</comment>
<keyword evidence="3" id="KW-0677">Repeat</keyword>
<evidence type="ECO:0000256" key="1">
    <source>
        <dbReference type="ARBA" id="ARBA00006710"/>
    </source>
</evidence>
<evidence type="ECO:0000313" key="6">
    <source>
        <dbReference type="EMBL" id="WPK11288.1"/>
    </source>
</evidence>
<evidence type="ECO:0000256" key="4">
    <source>
        <dbReference type="ARBA" id="ARBA00022969"/>
    </source>
</evidence>
<dbReference type="NCBIfam" id="TIGR01442">
    <property type="entry name" value="SASP_gamma"/>
    <property type="match status" value="1"/>
</dbReference>
<feature type="compositionally biased region" description="Low complexity" evidence="5">
    <location>
        <begin position="1"/>
        <end position="16"/>
    </location>
</feature>
<gene>
    <name evidence="6" type="ORF">R6U77_15555</name>
</gene>
<dbReference type="RefSeq" id="WP_319836344.1">
    <property type="nucleotide sequence ID" value="NZ_CP137624.1"/>
</dbReference>
<feature type="compositionally biased region" description="Polar residues" evidence="5">
    <location>
        <begin position="30"/>
        <end position="58"/>
    </location>
</feature>
<name>A0ABZ0RWF9_9BACI</name>
<evidence type="ECO:0000256" key="2">
    <source>
        <dbReference type="ARBA" id="ARBA00014721"/>
    </source>
</evidence>
<evidence type="ECO:0000256" key="3">
    <source>
        <dbReference type="ARBA" id="ARBA00022737"/>
    </source>
</evidence>
<dbReference type="Proteomes" id="UP001322664">
    <property type="component" value="Chromosome"/>
</dbReference>
<organism evidence="6 7">
    <name type="scientific">Lysinibacillus louembei</name>
    <dbReference type="NCBI Taxonomy" id="1470088"/>
    <lineage>
        <taxon>Bacteria</taxon>
        <taxon>Bacillati</taxon>
        <taxon>Bacillota</taxon>
        <taxon>Bacilli</taxon>
        <taxon>Bacillales</taxon>
        <taxon>Bacillaceae</taxon>
        <taxon>Lysinibacillus</taxon>
    </lineage>
</organism>
<evidence type="ECO:0000256" key="5">
    <source>
        <dbReference type="SAM" id="MobiDB-lite"/>
    </source>
</evidence>
<evidence type="ECO:0000313" key="7">
    <source>
        <dbReference type="Proteomes" id="UP001322664"/>
    </source>
</evidence>
<proteinExistence type="inferred from homology"/>
<accession>A0ABZ0RWF9</accession>
<sequence>MPKNNNQNFNPKTPNPMNEEFGAETDVNEVKQQVQKAETNKQQASGKFANNRNQNGTK</sequence>
<keyword evidence="4" id="KW-0749">Sporulation</keyword>